<proteinExistence type="predicted"/>
<dbReference type="EMBL" id="MVDE01000022">
    <property type="protein sequence ID" value="PKQ64648.1"/>
    <property type="molecule type" value="Genomic_DNA"/>
</dbReference>
<dbReference type="InterPro" id="IPR006680">
    <property type="entry name" value="Amidohydro-rel"/>
</dbReference>
<dbReference type="SUPFAM" id="SSF51556">
    <property type="entry name" value="Metallo-dependent hydrolases"/>
    <property type="match status" value="1"/>
</dbReference>
<evidence type="ECO:0000259" key="1">
    <source>
        <dbReference type="Pfam" id="PF01979"/>
    </source>
</evidence>
<dbReference type="Pfam" id="PF01979">
    <property type="entry name" value="Amidohydro_1"/>
    <property type="match status" value="1"/>
</dbReference>
<evidence type="ECO:0000313" key="3">
    <source>
        <dbReference type="Proteomes" id="UP000233618"/>
    </source>
</evidence>
<keyword evidence="3" id="KW-1185">Reference proteome</keyword>
<organism evidence="2 3">
    <name type="scientific">Labilibaculum manganireducens</name>
    <dbReference type="NCBI Taxonomy" id="1940525"/>
    <lineage>
        <taxon>Bacteria</taxon>
        <taxon>Pseudomonadati</taxon>
        <taxon>Bacteroidota</taxon>
        <taxon>Bacteroidia</taxon>
        <taxon>Marinilabiliales</taxon>
        <taxon>Marinifilaceae</taxon>
        <taxon>Labilibaculum</taxon>
    </lineage>
</organism>
<accession>A0A2N3I2W2</accession>
<feature type="domain" description="Amidohydrolase-related" evidence="1">
    <location>
        <begin position="213"/>
        <end position="262"/>
    </location>
</feature>
<dbReference type="AlphaFoldDB" id="A0A2N3I2W2"/>
<sequence>MRKIAANYIFPVTATPLKNGIIVLDEKNYIVDIIDTKGQFKEIQNLEFYSGVIIPGFIDVFTLLSISSFSKNDFEKCLQDDFGSALKKRLLQKETTPATVQKGINQLEAYGTVAAADYFTVNDHAEQKRKSKLYFSDSNAVESNCSLQIPISNKQLNPTQSVLLNQMILEKLNGFIPAASEMSRYCIGTGSLGTHSKLSVFEELKAFQKILPALTFWELIKWGTINGAKHLQIENKFGSLEIGKKPGLNLLTNLDYSNQKFNTVSELKVLV</sequence>
<dbReference type="Proteomes" id="UP000233618">
    <property type="component" value="Unassembled WGS sequence"/>
</dbReference>
<comment type="caution">
    <text evidence="2">The sequence shown here is derived from an EMBL/GenBank/DDBJ whole genome shotgun (WGS) entry which is preliminary data.</text>
</comment>
<evidence type="ECO:0000313" key="2">
    <source>
        <dbReference type="EMBL" id="PKQ64648.1"/>
    </source>
</evidence>
<dbReference type="RefSeq" id="WP_101310483.1">
    <property type="nucleotide sequence ID" value="NZ_MVDE01000022.1"/>
</dbReference>
<dbReference type="InterPro" id="IPR032466">
    <property type="entry name" value="Metal_Hydrolase"/>
</dbReference>
<gene>
    <name evidence="2" type="ORF">BZG01_14035</name>
</gene>
<dbReference type="Gene3D" id="3.20.20.140">
    <property type="entry name" value="Metal-dependent hydrolases"/>
    <property type="match status" value="1"/>
</dbReference>
<reference evidence="2 3" key="1">
    <citation type="journal article" date="2017" name="Front. Microbiol.">
        <title>Labilibaculum manganireducens gen. nov., sp. nov. and Labilibaculum filiforme sp. nov., Novel Bacteroidetes Isolated from Subsurface Sediments of the Baltic Sea.</title>
        <authorList>
            <person name="Vandieken V."/>
            <person name="Marshall I.P."/>
            <person name="Niemann H."/>
            <person name="Engelen B."/>
            <person name="Cypionka H."/>
        </authorList>
    </citation>
    <scope>NUCLEOTIDE SEQUENCE [LARGE SCALE GENOMIC DNA]</scope>
    <source>
        <strain evidence="2 3">59.10-2M</strain>
    </source>
</reference>
<protein>
    <recommendedName>
        <fullName evidence="1">Amidohydrolase-related domain-containing protein</fullName>
    </recommendedName>
</protein>
<name>A0A2N3I2W2_9BACT</name>
<dbReference type="GO" id="GO:0016787">
    <property type="term" value="F:hydrolase activity"/>
    <property type="evidence" value="ECO:0007669"/>
    <property type="project" value="InterPro"/>
</dbReference>